<evidence type="ECO:0000313" key="1">
    <source>
        <dbReference type="EMBL" id="RAJ83450.1"/>
    </source>
</evidence>
<gene>
    <name evidence="1" type="ORF">CLV59_103418</name>
</gene>
<comment type="caution">
    <text evidence="1">The sequence shown here is derived from an EMBL/GenBank/DDBJ whole genome shotgun (WGS) entry which is preliminary data.</text>
</comment>
<protein>
    <submittedName>
        <fullName evidence="1">Uncharacterized protein</fullName>
    </submittedName>
</protein>
<dbReference type="AlphaFoldDB" id="A0A327W513"/>
<accession>A0A327W513</accession>
<organism evidence="1 2">
    <name type="scientific">Chitinophaga dinghuensis</name>
    <dbReference type="NCBI Taxonomy" id="1539050"/>
    <lineage>
        <taxon>Bacteria</taxon>
        <taxon>Pseudomonadati</taxon>
        <taxon>Bacteroidota</taxon>
        <taxon>Chitinophagia</taxon>
        <taxon>Chitinophagales</taxon>
        <taxon>Chitinophagaceae</taxon>
        <taxon>Chitinophaga</taxon>
    </lineage>
</organism>
<dbReference type="RefSeq" id="WP_111592096.1">
    <property type="nucleotide sequence ID" value="NZ_QLMA01000003.1"/>
</dbReference>
<keyword evidence="2" id="KW-1185">Reference proteome</keyword>
<name>A0A327W513_9BACT</name>
<dbReference type="Proteomes" id="UP000249819">
    <property type="component" value="Unassembled WGS sequence"/>
</dbReference>
<reference evidence="1 2" key="1">
    <citation type="submission" date="2018-06" db="EMBL/GenBank/DDBJ databases">
        <title>Genomic Encyclopedia of Archaeal and Bacterial Type Strains, Phase II (KMG-II): from individual species to whole genera.</title>
        <authorList>
            <person name="Goeker M."/>
        </authorList>
    </citation>
    <scope>NUCLEOTIDE SEQUENCE [LARGE SCALE GENOMIC DNA]</scope>
    <source>
        <strain evidence="1 2">DSM 29821</strain>
    </source>
</reference>
<evidence type="ECO:0000313" key="2">
    <source>
        <dbReference type="Proteomes" id="UP000249819"/>
    </source>
</evidence>
<sequence>MQIKIKHFTKNVLLWDKVIENPDKNFTLPERIFYVLLSRLFIDKEITLLTIQPQSYSLGFELLDYKAIKTNGMRYLINHVENCDDNLLTDITSSEEFKRTLLIIVQTDIQIDDLFISELMALVKDAAYQSELLTSATVAYCEDDGNSLYLFNSTLLPNEVDAI</sequence>
<dbReference type="OrthoDB" id="663185at2"/>
<proteinExistence type="predicted"/>
<dbReference type="EMBL" id="QLMA01000003">
    <property type="protein sequence ID" value="RAJ83450.1"/>
    <property type="molecule type" value="Genomic_DNA"/>
</dbReference>